<keyword evidence="7 12" id="KW-0010">Activator</keyword>
<evidence type="ECO:0000256" key="11">
    <source>
        <dbReference type="ARBA" id="ARBA00032015"/>
    </source>
</evidence>
<comment type="caution">
    <text evidence="17">The sequence shown here is derived from an EMBL/GenBank/DDBJ whole genome shotgun (WGS) entry which is preliminary data.</text>
</comment>
<evidence type="ECO:0000259" key="15">
    <source>
        <dbReference type="Pfam" id="PF20719"/>
    </source>
</evidence>
<evidence type="ECO:0000259" key="14">
    <source>
        <dbReference type="Pfam" id="PF11635"/>
    </source>
</evidence>
<evidence type="ECO:0000256" key="8">
    <source>
        <dbReference type="ARBA" id="ARBA00023163"/>
    </source>
</evidence>
<evidence type="ECO:0000256" key="4">
    <source>
        <dbReference type="ARBA" id="ARBA00019614"/>
    </source>
</evidence>
<dbReference type="InterPro" id="IPR036322">
    <property type="entry name" value="WD40_repeat_dom_sf"/>
</dbReference>
<evidence type="ECO:0000259" key="16">
    <source>
        <dbReference type="Pfam" id="PF26410"/>
    </source>
</evidence>
<dbReference type="Pfam" id="PF26410">
    <property type="entry name" value="GH5_mannosidase"/>
    <property type="match status" value="1"/>
</dbReference>
<evidence type="ECO:0000313" key="17">
    <source>
        <dbReference type="EMBL" id="ROV90831.1"/>
    </source>
</evidence>
<dbReference type="EMBL" id="LJZO01000047">
    <property type="protein sequence ID" value="ROV90831.1"/>
    <property type="molecule type" value="Genomic_DNA"/>
</dbReference>
<dbReference type="Pfam" id="PF11635">
    <property type="entry name" value="Med16_N"/>
    <property type="match status" value="1"/>
</dbReference>
<evidence type="ECO:0000256" key="2">
    <source>
        <dbReference type="ARBA" id="ARBA00005641"/>
    </source>
</evidence>
<keyword evidence="6 12" id="KW-0805">Transcription regulation</keyword>
<dbReference type="PANTHER" id="PTHR13224">
    <property type="entry name" value="THYROID HORMONE RECEPTOR-ASSOCIATED PROTEIN-RELATED"/>
    <property type="match status" value="1"/>
</dbReference>
<organism evidence="17 18">
    <name type="scientific">Cytospora chrysosperma</name>
    <name type="common">Cytospora canker fungus</name>
    <name type="synonym">Sphaeria chrysosperma</name>
    <dbReference type="NCBI Taxonomy" id="252740"/>
    <lineage>
        <taxon>Eukaryota</taxon>
        <taxon>Fungi</taxon>
        <taxon>Dikarya</taxon>
        <taxon>Ascomycota</taxon>
        <taxon>Pezizomycotina</taxon>
        <taxon>Sordariomycetes</taxon>
        <taxon>Sordariomycetidae</taxon>
        <taxon>Diaporthales</taxon>
        <taxon>Cytosporaceae</taxon>
        <taxon>Cytospora</taxon>
    </lineage>
</organism>
<keyword evidence="8 12" id="KW-0804">Transcription</keyword>
<dbReference type="Proteomes" id="UP000284375">
    <property type="component" value="Unassembled WGS sequence"/>
</dbReference>
<keyword evidence="9 12" id="KW-0539">Nucleus</keyword>
<evidence type="ECO:0000256" key="12">
    <source>
        <dbReference type="RuleBase" id="RU364149"/>
    </source>
</evidence>
<protein>
    <recommendedName>
        <fullName evidence="4 12">Mediator of RNA polymerase II transcription subunit 16</fullName>
    </recommendedName>
    <alternativeName>
        <fullName evidence="11 12">Mediator complex subunit 16</fullName>
    </alternativeName>
</protein>
<feature type="region of interest" description="Disordered" evidence="13">
    <location>
        <begin position="808"/>
        <end position="827"/>
    </location>
</feature>
<feature type="compositionally biased region" description="Low complexity" evidence="13">
    <location>
        <begin position="808"/>
        <end position="819"/>
    </location>
</feature>
<feature type="domain" description="Mediator complex subunit 16 C-terminal" evidence="15">
    <location>
        <begin position="864"/>
        <end position="953"/>
    </location>
</feature>
<feature type="region of interest" description="Disordered" evidence="13">
    <location>
        <begin position="1386"/>
        <end position="1469"/>
    </location>
</feature>
<dbReference type="STRING" id="252740.A0A423VIQ8"/>
<comment type="subcellular location">
    <subcellularLocation>
        <location evidence="1 12">Nucleus</location>
    </subcellularLocation>
</comment>
<comment type="similarity">
    <text evidence="2">Belongs to the glycosyl hydrolase 5 (cellulase A) family.</text>
</comment>
<comment type="similarity">
    <text evidence="3 12">Belongs to the Mediator complex subunit 16 family.</text>
</comment>
<dbReference type="OrthoDB" id="4139168at2759"/>
<feature type="region of interest" description="Disordered" evidence="13">
    <location>
        <begin position="913"/>
        <end position="938"/>
    </location>
</feature>
<reference evidence="17 18" key="1">
    <citation type="submission" date="2015-09" db="EMBL/GenBank/DDBJ databases">
        <title>Host preference determinants of Valsa canker pathogens revealed by comparative genomics.</title>
        <authorList>
            <person name="Yin Z."/>
            <person name="Huang L."/>
        </authorList>
    </citation>
    <scope>NUCLEOTIDE SEQUENCE [LARGE SCALE GENOMIC DNA]</scope>
    <source>
        <strain evidence="17 18">YSFL</strain>
    </source>
</reference>
<proteinExistence type="inferred from homology"/>
<dbReference type="InterPro" id="IPR048338">
    <property type="entry name" value="Mediator_Med16"/>
</dbReference>
<evidence type="ECO:0000256" key="5">
    <source>
        <dbReference type="ARBA" id="ARBA00022801"/>
    </source>
</evidence>
<dbReference type="SUPFAM" id="SSF50978">
    <property type="entry name" value="WD40 repeat-like"/>
    <property type="match status" value="1"/>
</dbReference>
<dbReference type="SUPFAM" id="SSF51445">
    <property type="entry name" value="(Trans)glycosidases"/>
    <property type="match status" value="1"/>
</dbReference>
<evidence type="ECO:0000256" key="7">
    <source>
        <dbReference type="ARBA" id="ARBA00023159"/>
    </source>
</evidence>
<keyword evidence="10" id="KW-0326">Glycosidase</keyword>
<evidence type="ECO:0000256" key="10">
    <source>
        <dbReference type="ARBA" id="ARBA00023295"/>
    </source>
</evidence>
<keyword evidence="18" id="KW-1185">Reference proteome</keyword>
<dbReference type="InterPro" id="IPR001547">
    <property type="entry name" value="Glyco_hydro_5"/>
</dbReference>
<sequence length="1469" mass="162536">MTTSKMPMMLEDHMDPLGGALPNMDDDLFGDEVMPMASRPPSKQLQQRIDEMRGRGCCRGIACSKQGTIASISPDGTYINLQCPRTNPSDGTWELSEPTACSIFSATLPGGPIVHLAWAPTNSPELAIVDAFGRVCILTFPLTLNKASFIARKWDSDAPDDLHSIVGSYWLPLYQARQFNITYGPAVRENEKYQYGNSITAAFGPWHPNPQKSSLACVTANGFLKLFFSQNSNQVQETQLEMESITSSDDLITHAAMCPDRGKLLVVLATAAKQLKVLQAEIQWGMSQRADKQIPPGSLPLNPSLKAERLVTTSWLQPGLVESHLDVSMGQISHLEVLPPVTDMKTKTSLPATILAVRSHVPTPQTPYNVEYQSIIDRWNIVMDLPQQLHPAFEQRVPKAGTGSTPSPMTRLQKRDSIIINKIIVSVETTQLGKIVCIGFSDGTIQYRDRITMAEIYHEEHQNQITTLQQAGFHFEEEKPCLQLALSPNNCSFTQVCENGKLKWNSLRYPVAEIGSTRQDPLYESVLAGLTLAAANATHQNTNYDDILAVARPFVGKHSRFLTDLVSTLVMMLNINIDYSEEAHHDQLVRNVQLQFVMSLLNHFGFRGEFIPRSFSSKFAMLGLNLRNIVILITVASNSPMNLTKEKWTPLDEAEVVDALAGCARWALDLLSWLADSLFALRDDPNFMELLTTSRFSEMTAYLKSKNDVSLHLLLCSSTRGFLSATCRRMNHLQTLSNKAIQFWEKTAPHNAADPSATNRGMTPVQQAYLKMQRHTTTTLIKVEEIDKLLSTLSGDIRQTYQASLANLAQKQQQQQPGKPNQPPPDAAIKKAQAHCELMMLLSENPPPSFLPLVKKLFETDLRNLMASTKRSDLFFTDFELLDVDDEPKRLAARKAERKYVDTFKRVELIAPKPPKAVNGGGVQQTHDPQPNGDESGPSWRRCVRCCAVMEDVVAAKPGFTFVSHPLSSSRSSTTKMKLALAPTLLALAATTTAGDCPTCKGHRSRARMDSRDLPVTRSGSTLLLNGAPWRAAGPNAYWLGLDENVVPPAGEPFYAPANASYPTRGRVTEVMAVTKALGATMIRAHTLGVSTGNPLSVWPERGVVNGAAFESIDWAVWQARVFGLRLLVPLTDNYDYYHGGKYDFLRWAGLNLTQAADATNPLIQKFYTDRAVVESFKEYIHTLLTHVNPYTNLTYADDATIFAYESGNELAGPVWGDMDVPAAWVREIAAYVKELAPKKLFVDGTYGVNQSHLGVGEVDIFSDHFYPVDITKLQGDLDLVASVNKSYFAGEFDWTGSTDGGVTTNGDSLVDWFDMIEKSPVATGDAFWSLFGHNVPNCNSFVDHSDGYTLQYNNPNNSAYINSRIQLIRQHFVGMSQGLNIMQSSTNKHTMPSSNKTSSSYSAGGKSATTQDSGYKSNYQMTKEGWGSRPSFQASMGLKMTPDDIEEGNQILDAFRNADAQQEASRRK</sequence>
<dbReference type="GO" id="GO:0045893">
    <property type="term" value="P:positive regulation of DNA-templated transcription"/>
    <property type="evidence" value="ECO:0007669"/>
    <property type="project" value="TreeGrafter"/>
</dbReference>
<comment type="subunit">
    <text evidence="12">Component of the Mediator complex.</text>
</comment>
<feature type="compositionally biased region" description="Polar residues" evidence="13">
    <location>
        <begin position="1460"/>
        <end position="1469"/>
    </location>
</feature>
<evidence type="ECO:0000313" key="18">
    <source>
        <dbReference type="Proteomes" id="UP000284375"/>
    </source>
</evidence>
<dbReference type="InterPro" id="IPR021665">
    <property type="entry name" value="Mediator_Med16_N"/>
</dbReference>
<evidence type="ECO:0000256" key="1">
    <source>
        <dbReference type="ARBA" id="ARBA00004123"/>
    </source>
</evidence>
<evidence type="ECO:0000256" key="6">
    <source>
        <dbReference type="ARBA" id="ARBA00023015"/>
    </source>
</evidence>
<feature type="domain" description="Glycoside hydrolase family 5" evidence="16">
    <location>
        <begin position="1067"/>
        <end position="1252"/>
    </location>
</feature>
<evidence type="ECO:0000256" key="9">
    <source>
        <dbReference type="ARBA" id="ARBA00023242"/>
    </source>
</evidence>
<dbReference type="GO" id="GO:0016592">
    <property type="term" value="C:mediator complex"/>
    <property type="evidence" value="ECO:0007669"/>
    <property type="project" value="InterPro"/>
</dbReference>
<accession>A0A423VIQ8</accession>
<dbReference type="Gene3D" id="3.20.20.80">
    <property type="entry name" value="Glycosidases"/>
    <property type="match status" value="1"/>
</dbReference>
<gene>
    <name evidence="12" type="primary">MED16</name>
    <name evidence="17" type="ORF">VSDG_07986</name>
</gene>
<dbReference type="PANTHER" id="PTHR13224:SF6">
    <property type="entry name" value="MEDIATOR OF RNA POLYMERASE II TRANSCRIPTION SUBUNIT 16"/>
    <property type="match status" value="1"/>
</dbReference>
<name>A0A423VIQ8_CYTCH</name>
<evidence type="ECO:0000256" key="3">
    <source>
        <dbReference type="ARBA" id="ARBA00006543"/>
    </source>
</evidence>
<evidence type="ECO:0000256" key="13">
    <source>
        <dbReference type="SAM" id="MobiDB-lite"/>
    </source>
</evidence>
<feature type="domain" description="Mediator complex subunit Med16 N-terminal" evidence="14">
    <location>
        <begin position="157"/>
        <end position="476"/>
    </location>
</feature>
<comment type="function">
    <text evidence="12">Component of the Mediator complex, a coactivator involved in the regulated transcription of nearly all RNA polymerase II-dependent genes. Mediator functions as a bridge to convey information from gene-specific regulatory proteins to the basal RNA polymerase II transcription machinery. Mediator is recruited to promoters by direct interactions with regulatory proteins and serves as a scaffold for the assembly of a functional preinitiation complex with RNA polymerase II and the general transcription factors.</text>
</comment>
<dbReference type="InterPro" id="IPR017853">
    <property type="entry name" value="GH"/>
</dbReference>
<dbReference type="Pfam" id="PF20719">
    <property type="entry name" value="Med16_C"/>
    <property type="match status" value="1"/>
</dbReference>
<dbReference type="InterPro" id="IPR048339">
    <property type="entry name" value="Mediator_Med16_C"/>
</dbReference>
<feature type="compositionally biased region" description="Polar residues" evidence="13">
    <location>
        <begin position="1386"/>
        <end position="1422"/>
    </location>
</feature>
<keyword evidence="5" id="KW-0378">Hydrolase</keyword>